<gene>
    <name evidence="3" type="ORF">CCH79_00003785</name>
</gene>
<feature type="domain" description="PiggyBac transposable element-derived protein" evidence="2">
    <location>
        <begin position="2"/>
        <end position="154"/>
    </location>
</feature>
<dbReference type="InterPro" id="IPR029526">
    <property type="entry name" value="PGBD"/>
</dbReference>
<organism evidence="3 4">
    <name type="scientific">Gambusia affinis</name>
    <name type="common">Western mosquitofish</name>
    <name type="synonym">Heterandria affinis</name>
    <dbReference type="NCBI Taxonomy" id="33528"/>
    <lineage>
        <taxon>Eukaryota</taxon>
        <taxon>Metazoa</taxon>
        <taxon>Chordata</taxon>
        <taxon>Craniata</taxon>
        <taxon>Vertebrata</taxon>
        <taxon>Euteleostomi</taxon>
        <taxon>Actinopterygii</taxon>
        <taxon>Neopterygii</taxon>
        <taxon>Teleostei</taxon>
        <taxon>Neoteleostei</taxon>
        <taxon>Acanthomorphata</taxon>
        <taxon>Ovalentaria</taxon>
        <taxon>Atherinomorphae</taxon>
        <taxon>Cyprinodontiformes</taxon>
        <taxon>Poeciliidae</taxon>
        <taxon>Poeciliinae</taxon>
        <taxon>Gambusia</taxon>
    </lineage>
</organism>
<proteinExistence type="predicted"/>
<accession>A0A315VAZ2</accession>
<evidence type="ECO:0000256" key="1">
    <source>
        <dbReference type="SAM" id="MobiDB-lite"/>
    </source>
</evidence>
<dbReference type="AlphaFoldDB" id="A0A315VAZ2"/>
<dbReference type="PANTHER" id="PTHR46599">
    <property type="entry name" value="PIGGYBAC TRANSPOSABLE ELEMENT-DERIVED PROTEIN 4"/>
    <property type="match status" value="1"/>
</dbReference>
<dbReference type="Proteomes" id="UP000250572">
    <property type="component" value="Unassembled WGS sequence"/>
</dbReference>
<feature type="region of interest" description="Disordered" evidence="1">
    <location>
        <begin position="357"/>
        <end position="385"/>
    </location>
</feature>
<dbReference type="PANTHER" id="PTHR46599:SF6">
    <property type="entry name" value="DUAL SPECIFICITY PHOSPHATASE 26"/>
    <property type="match status" value="1"/>
</dbReference>
<dbReference type="EMBL" id="NHOQ01001971">
    <property type="protein sequence ID" value="PWA20535.1"/>
    <property type="molecule type" value="Genomic_DNA"/>
</dbReference>
<sequence length="385" mass="42936">MHVVLEMTEGLQGHNITCDNFFTSYRLGVELQKRKLTMLGTVRKNKPDLPSEILKMQGRPLHSSKFTFTENTTLVSYCPKRNKNVLVMSTMHKDASLSTREDMKPQIILDYNCTKGGVDNLDKVTATYSCQRKSTRWPLVVFYNIVDVSAYNAYVLWIEINQNWNASKLYRRRIFLEELGKALVTPKIQNRARPARSPAAAAVIANVQKITSKIISTLKSLLELPKCTTERHRKSATRDTAGSIPMLAAATTTPSLSDSQTGETSTGPEQIYPQLHKESLHNCSLYRLTVSVGHLPVTDIDPLVPTNGQREGGDVSSTEDICYIDKRSELKKPVLQTGFLPAYVTFFEKPARMTLSRNNPRVPPATVRTVHHSSVGENGVGGDDA</sequence>
<evidence type="ECO:0000313" key="3">
    <source>
        <dbReference type="EMBL" id="PWA20535.1"/>
    </source>
</evidence>
<dbReference type="Pfam" id="PF13843">
    <property type="entry name" value="DDE_Tnp_1_7"/>
    <property type="match status" value="1"/>
</dbReference>
<evidence type="ECO:0000313" key="4">
    <source>
        <dbReference type="Proteomes" id="UP000250572"/>
    </source>
</evidence>
<protein>
    <recommendedName>
        <fullName evidence="2">PiggyBac transposable element-derived protein domain-containing protein</fullName>
    </recommendedName>
</protein>
<keyword evidence="4" id="KW-1185">Reference proteome</keyword>
<name>A0A315VAZ2_GAMAF</name>
<reference evidence="3 4" key="1">
    <citation type="journal article" date="2018" name="G3 (Bethesda)">
        <title>A High-Quality Reference Genome for the Invasive Mosquitofish Gambusia affinis Using a Chicago Library.</title>
        <authorList>
            <person name="Hoffberg S.L."/>
            <person name="Troendle N.J."/>
            <person name="Glenn T.C."/>
            <person name="Mahmud O."/>
            <person name="Louha S."/>
            <person name="Chalopin D."/>
            <person name="Bennetzen J.L."/>
            <person name="Mauricio R."/>
        </authorList>
    </citation>
    <scope>NUCLEOTIDE SEQUENCE [LARGE SCALE GENOMIC DNA]</scope>
    <source>
        <strain evidence="3">NE01/NJP1002.9</strain>
        <tissue evidence="3">Muscle</tissue>
    </source>
</reference>
<comment type="caution">
    <text evidence="3">The sequence shown here is derived from an EMBL/GenBank/DDBJ whole genome shotgun (WGS) entry which is preliminary data.</text>
</comment>
<evidence type="ECO:0000259" key="2">
    <source>
        <dbReference type="Pfam" id="PF13843"/>
    </source>
</evidence>